<accession>A0ABQ0X8F9</accession>
<protein>
    <submittedName>
        <fullName evidence="1">Uncharacterized protein</fullName>
    </submittedName>
</protein>
<dbReference type="EMBL" id="BKAB01000001">
    <property type="protein sequence ID" value="GEP22421.1"/>
    <property type="molecule type" value="Genomic_DNA"/>
</dbReference>
<keyword evidence="2" id="KW-1185">Reference proteome</keyword>
<organism evidence="1 2">
    <name type="scientific">Lentilactobacillus diolivorans</name>
    <dbReference type="NCBI Taxonomy" id="179838"/>
    <lineage>
        <taxon>Bacteria</taxon>
        <taxon>Bacillati</taxon>
        <taxon>Bacillota</taxon>
        <taxon>Bacilli</taxon>
        <taxon>Lactobacillales</taxon>
        <taxon>Lactobacillaceae</taxon>
        <taxon>Lentilactobacillus</taxon>
    </lineage>
</organism>
<name>A0ABQ0X8F9_9LACO</name>
<gene>
    <name evidence="1" type="ORF">LDI01_00140</name>
</gene>
<evidence type="ECO:0000313" key="2">
    <source>
        <dbReference type="Proteomes" id="UP000321409"/>
    </source>
</evidence>
<comment type="caution">
    <text evidence="1">The sequence shown here is derived from an EMBL/GenBank/DDBJ whole genome shotgun (WGS) entry which is preliminary data.</text>
</comment>
<dbReference type="Proteomes" id="UP000321409">
    <property type="component" value="Unassembled WGS sequence"/>
</dbReference>
<proteinExistence type="predicted"/>
<reference evidence="1 2" key="1">
    <citation type="submission" date="2019-07" db="EMBL/GenBank/DDBJ databases">
        <title>Whole genome shotgun sequence of Lactobacillus diolivorans NBRC 107869.</title>
        <authorList>
            <person name="Hosoyama A."/>
            <person name="Uohara A."/>
            <person name="Ohji S."/>
            <person name="Ichikawa N."/>
        </authorList>
    </citation>
    <scope>NUCLEOTIDE SEQUENCE [LARGE SCALE GENOMIC DNA]</scope>
    <source>
        <strain evidence="1 2">NBRC 107869</strain>
    </source>
</reference>
<dbReference type="RefSeq" id="WP_263862663.1">
    <property type="nucleotide sequence ID" value="NZ_BKAB01000001.1"/>
</dbReference>
<evidence type="ECO:0000313" key="1">
    <source>
        <dbReference type="EMBL" id="GEP22421.1"/>
    </source>
</evidence>
<sequence>MTKKKQSTNNGLKSKAGVQFVDLLKHFTNPHVIVFGILIDHNFR</sequence>